<dbReference type="Pfam" id="PF00535">
    <property type="entry name" value="Glycos_transf_2"/>
    <property type="match status" value="1"/>
</dbReference>
<evidence type="ECO:0000313" key="3">
    <source>
        <dbReference type="Proteomes" id="UP000484381"/>
    </source>
</evidence>
<keyword evidence="2" id="KW-0808">Transferase</keyword>
<comment type="caution">
    <text evidence="2">The sequence shown here is derived from an EMBL/GenBank/DDBJ whole genome shotgun (WGS) entry which is preliminary data.</text>
</comment>
<dbReference type="SUPFAM" id="SSF53448">
    <property type="entry name" value="Nucleotide-diphospho-sugar transferases"/>
    <property type="match status" value="1"/>
</dbReference>
<protein>
    <submittedName>
        <fullName evidence="2">Glycosyltransferase</fullName>
    </submittedName>
</protein>
<dbReference type="Gene3D" id="3.90.550.10">
    <property type="entry name" value="Spore Coat Polysaccharide Biosynthesis Protein SpsA, Chain A"/>
    <property type="match status" value="1"/>
</dbReference>
<dbReference type="PANTHER" id="PTHR43685">
    <property type="entry name" value="GLYCOSYLTRANSFERASE"/>
    <property type="match status" value="1"/>
</dbReference>
<name>A0A7X1NA68_9BURK</name>
<gene>
    <name evidence="2" type="ORF">GCT13_12905</name>
</gene>
<organism evidence="2 3">
    <name type="scientific">Paraburkholderia franconis</name>
    <dbReference type="NCBI Taxonomy" id="2654983"/>
    <lineage>
        <taxon>Bacteria</taxon>
        <taxon>Pseudomonadati</taxon>
        <taxon>Pseudomonadota</taxon>
        <taxon>Betaproteobacteria</taxon>
        <taxon>Burkholderiales</taxon>
        <taxon>Burkholderiaceae</taxon>
        <taxon>Paraburkholderia</taxon>
    </lineage>
</organism>
<keyword evidence="3" id="KW-1185">Reference proteome</keyword>
<proteinExistence type="predicted"/>
<dbReference type="InterPro" id="IPR029044">
    <property type="entry name" value="Nucleotide-diphossugar_trans"/>
</dbReference>
<dbReference type="InterPro" id="IPR001173">
    <property type="entry name" value="Glyco_trans_2-like"/>
</dbReference>
<dbReference type="Proteomes" id="UP000484381">
    <property type="component" value="Unassembled WGS sequence"/>
</dbReference>
<dbReference type="AlphaFoldDB" id="A0A7X1NA68"/>
<sequence>MSLTGEHTTSRSPPGEFARIEERGTNRLIIPAPTPPPSVSVIMANFNGENWIGEAIESVKRQSLADWELIVVDDASTDASVEIVRAAADNDPRIVLLTSSSNAGPSVARNRALTCARGRWITILDSDDAFAEGRLASLLAKAEADGEGIAADDLLIMNESGSLTGHSLLDLKTARTFDAVALVNAPHLGYLQPMIKAELLGDLRYDARVRSAEDFDLLLRVLVKHDARMVVYPAMGYHYRRRDGSLSTDKSADRPALLGMLEANARFRASHALSGRLADACAQRHRSLETSLRWLDVTEAIRQRHFAAALRHTMNHPRVLSCAVQFVKKRVYPLILRSNRRVKTLGL</sequence>
<accession>A0A7X1NA68</accession>
<dbReference type="PANTHER" id="PTHR43685:SF2">
    <property type="entry name" value="GLYCOSYLTRANSFERASE 2-LIKE DOMAIN-CONTAINING PROTEIN"/>
    <property type="match status" value="1"/>
</dbReference>
<dbReference type="GO" id="GO:0016740">
    <property type="term" value="F:transferase activity"/>
    <property type="evidence" value="ECO:0007669"/>
    <property type="project" value="UniProtKB-KW"/>
</dbReference>
<evidence type="ECO:0000259" key="1">
    <source>
        <dbReference type="Pfam" id="PF00535"/>
    </source>
</evidence>
<dbReference type="EMBL" id="WHNP01000010">
    <property type="protein sequence ID" value="MPW17811.1"/>
    <property type="molecule type" value="Genomic_DNA"/>
</dbReference>
<dbReference type="CDD" id="cd00761">
    <property type="entry name" value="Glyco_tranf_GTA_type"/>
    <property type="match status" value="1"/>
</dbReference>
<dbReference type="RefSeq" id="WP_152758515.1">
    <property type="nucleotide sequence ID" value="NZ_WHNP01000010.1"/>
</dbReference>
<reference evidence="2 3" key="1">
    <citation type="submission" date="2019-10" db="EMBL/GenBank/DDBJ databases">
        <title>Paraburkholderia sp. isolated from nodules of Mimosa pudica from Brazilian Atlantic Forest soils.</title>
        <authorList>
            <person name="Paulitsch F."/>
            <person name="Hungria M."/>
            <person name="Dall'Agnol R."/>
        </authorList>
    </citation>
    <scope>NUCLEOTIDE SEQUENCE [LARGE SCALE GENOMIC DNA]</scope>
    <source>
        <strain evidence="2 3">CNPSo 3157</strain>
    </source>
</reference>
<feature type="domain" description="Glycosyltransferase 2-like" evidence="1">
    <location>
        <begin position="40"/>
        <end position="156"/>
    </location>
</feature>
<evidence type="ECO:0000313" key="2">
    <source>
        <dbReference type="EMBL" id="MPW17811.1"/>
    </source>
</evidence>
<dbReference type="InterPro" id="IPR050834">
    <property type="entry name" value="Glycosyltransf_2"/>
</dbReference>